<name>X1IMA5_9ZZZZ</name>
<keyword evidence="1" id="KW-0472">Membrane</keyword>
<dbReference type="EMBL" id="BARU01042252">
    <property type="protein sequence ID" value="GAH82847.1"/>
    <property type="molecule type" value="Genomic_DNA"/>
</dbReference>
<evidence type="ECO:0000256" key="1">
    <source>
        <dbReference type="SAM" id="Phobius"/>
    </source>
</evidence>
<proteinExistence type="predicted"/>
<protein>
    <submittedName>
        <fullName evidence="2">Uncharacterized protein</fullName>
    </submittedName>
</protein>
<feature type="non-terminal residue" evidence="2">
    <location>
        <position position="125"/>
    </location>
</feature>
<keyword evidence="1" id="KW-1133">Transmembrane helix</keyword>
<reference evidence="2" key="1">
    <citation type="journal article" date="2014" name="Front. Microbiol.">
        <title>High frequency of phylogenetically diverse reductive dehalogenase-homologous genes in deep subseafloor sedimentary metagenomes.</title>
        <authorList>
            <person name="Kawai M."/>
            <person name="Futagami T."/>
            <person name="Toyoda A."/>
            <person name="Takaki Y."/>
            <person name="Nishi S."/>
            <person name="Hori S."/>
            <person name="Arai W."/>
            <person name="Tsubouchi T."/>
            <person name="Morono Y."/>
            <person name="Uchiyama I."/>
            <person name="Ito T."/>
            <person name="Fujiyama A."/>
            <person name="Inagaki F."/>
            <person name="Takami H."/>
        </authorList>
    </citation>
    <scope>NUCLEOTIDE SEQUENCE</scope>
    <source>
        <strain evidence="2">Expedition CK06-06</strain>
    </source>
</reference>
<organism evidence="2">
    <name type="scientific">marine sediment metagenome</name>
    <dbReference type="NCBI Taxonomy" id="412755"/>
    <lineage>
        <taxon>unclassified sequences</taxon>
        <taxon>metagenomes</taxon>
        <taxon>ecological metagenomes</taxon>
    </lineage>
</organism>
<evidence type="ECO:0000313" key="2">
    <source>
        <dbReference type="EMBL" id="GAH82847.1"/>
    </source>
</evidence>
<sequence length="125" mass="14802">MADKIKQYKKHLIIKYGDGFEMKRTSSSPKFFSQDKEDLQIWNFSRKKTLKSLILIILLLFILATIFLVWGLAITSRYREYWYSIFNLKSFMMIIVAGGWISFTSSAIAFLIKPKKRERRFIMGV</sequence>
<dbReference type="AlphaFoldDB" id="X1IMA5"/>
<feature type="transmembrane region" description="Helical" evidence="1">
    <location>
        <begin position="53"/>
        <end position="73"/>
    </location>
</feature>
<keyword evidence="1" id="KW-0812">Transmembrane</keyword>
<accession>X1IMA5</accession>
<gene>
    <name evidence="2" type="ORF">S03H2_64961</name>
</gene>
<feature type="transmembrane region" description="Helical" evidence="1">
    <location>
        <begin position="93"/>
        <end position="112"/>
    </location>
</feature>
<comment type="caution">
    <text evidence="2">The sequence shown here is derived from an EMBL/GenBank/DDBJ whole genome shotgun (WGS) entry which is preliminary data.</text>
</comment>